<dbReference type="EC" id="3.2.1.52" evidence="3"/>
<dbReference type="SUPFAM" id="SSF51445">
    <property type="entry name" value="(Trans)glycosidases"/>
    <property type="match status" value="1"/>
</dbReference>
<evidence type="ECO:0000256" key="4">
    <source>
        <dbReference type="ARBA" id="ARBA00022801"/>
    </source>
</evidence>
<accession>A0ABR0C903</accession>
<dbReference type="Gene3D" id="3.20.20.80">
    <property type="entry name" value="Glycosidases"/>
    <property type="match status" value="1"/>
</dbReference>
<feature type="signal peptide" evidence="7">
    <location>
        <begin position="1"/>
        <end position="22"/>
    </location>
</feature>
<feature type="domain" description="Beta-hexosaminidase bacterial type N-terminal" evidence="9">
    <location>
        <begin position="70"/>
        <end position="162"/>
    </location>
</feature>
<evidence type="ECO:0000256" key="7">
    <source>
        <dbReference type="SAM" id="SignalP"/>
    </source>
</evidence>
<dbReference type="InterPro" id="IPR015883">
    <property type="entry name" value="Glyco_hydro_20_cat"/>
</dbReference>
<dbReference type="CDD" id="cd06564">
    <property type="entry name" value="GH20_DspB_LnbB-like"/>
    <property type="match status" value="1"/>
</dbReference>
<dbReference type="EMBL" id="JAWRVI010000008">
    <property type="protein sequence ID" value="KAK4092649.1"/>
    <property type="molecule type" value="Genomic_DNA"/>
</dbReference>
<feature type="region of interest" description="Disordered" evidence="6">
    <location>
        <begin position="166"/>
        <end position="189"/>
    </location>
</feature>
<dbReference type="InterPro" id="IPR029018">
    <property type="entry name" value="Hex-like_dom2"/>
</dbReference>
<comment type="catalytic activity">
    <reaction evidence="1">
        <text>Hydrolysis of terminal non-reducing N-acetyl-D-hexosamine residues in N-acetyl-beta-D-hexosaminides.</text>
        <dbReference type="EC" id="3.2.1.52"/>
    </reaction>
</comment>
<evidence type="ECO:0000256" key="5">
    <source>
        <dbReference type="ARBA" id="ARBA00023295"/>
    </source>
</evidence>
<evidence type="ECO:0000256" key="1">
    <source>
        <dbReference type="ARBA" id="ARBA00001231"/>
    </source>
</evidence>
<evidence type="ECO:0000256" key="3">
    <source>
        <dbReference type="ARBA" id="ARBA00012663"/>
    </source>
</evidence>
<feature type="domain" description="Glycoside hydrolase family 20 catalytic" evidence="8">
    <location>
        <begin position="201"/>
        <end position="370"/>
    </location>
</feature>
<keyword evidence="7" id="KW-0732">Signal</keyword>
<dbReference type="InterPro" id="IPR052764">
    <property type="entry name" value="GH20_Enzymes"/>
</dbReference>
<evidence type="ECO:0000313" key="11">
    <source>
        <dbReference type="Proteomes" id="UP001287286"/>
    </source>
</evidence>
<dbReference type="InterPro" id="IPR017853">
    <property type="entry name" value="GH"/>
</dbReference>
<keyword evidence="4" id="KW-0378">Hydrolase</keyword>
<reference evidence="10 11" key="1">
    <citation type="journal article" date="2024" name="Microbiol. Resour. Announc.">
        <title>Genome annotations for the ascomycete fungi Trichoderma harzianum, Trichoderma aggressivum, and Purpureocillium lilacinum.</title>
        <authorList>
            <person name="Beijen E.P.W."/>
            <person name="Ohm R.A."/>
        </authorList>
    </citation>
    <scope>NUCLEOTIDE SEQUENCE [LARGE SCALE GENOMIC DNA]</scope>
    <source>
        <strain evidence="10 11">CBS 150709</strain>
    </source>
</reference>
<dbReference type="InterPro" id="IPR015882">
    <property type="entry name" value="HEX_bac_N"/>
</dbReference>
<evidence type="ECO:0000256" key="6">
    <source>
        <dbReference type="SAM" id="MobiDB-lite"/>
    </source>
</evidence>
<comment type="caution">
    <text evidence="10">The sequence shown here is derived from an EMBL/GenBank/DDBJ whole genome shotgun (WGS) entry which is preliminary data.</text>
</comment>
<dbReference type="Pfam" id="PF02838">
    <property type="entry name" value="Glyco_hydro_20b"/>
    <property type="match status" value="1"/>
</dbReference>
<dbReference type="Proteomes" id="UP001287286">
    <property type="component" value="Unassembled WGS sequence"/>
</dbReference>
<evidence type="ECO:0000256" key="2">
    <source>
        <dbReference type="ARBA" id="ARBA00006285"/>
    </source>
</evidence>
<evidence type="ECO:0000259" key="8">
    <source>
        <dbReference type="Pfam" id="PF00728"/>
    </source>
</evidence>
<dbReference type="PANTHER" id="PTHR43678">
    <property type="entry name" value="PUTATIVE (AFU_ORTHOLOGUE AFUA_2G00640)-RELATED"/>
    <property type="match status" value="1"/>
</dbReference>
<evidence type="ECO:0000259" key="9">
    <source>
        <dbReference type="Pfam" id="PF02838"/>
    </source>
</evidence>
<keyword evidence="5" id="KW-0326">Glycosidase</keyword>
<feature type="chain" id="PRO_5046733682" description="beta-N-acetylhexosaminidase" evidence="7">
    <location>
        <begin position="23"/>
        <end position="739"/>
    </location>
</feature>
<name>A0ABR0C903_PURLI</name>
<evidence type="ECO:0000313" key="10">
    <source>
        <dbReference type="EMBL" id="KAK4092649.1"/>
    </source>
</evidence>
<protein>
    <recommendedName>
        <fullName evidence="3">beta-N-acetylhexosaminidase</fullName>
        <ecNumber evidence="3">3.2.1.52</ecNumber>
    </recommendedName>
</protein>
<dbReference type="PANTHER" id="PTHR43678:SF1">
    <property type="entry name" value="BETA-N-ACETYLHEXOSAMINIDASE"/>
    <property type="match status" value="1"/>
</dbReference>
<gene>
    <name evidence="10" type="ORF">Purlil1_3270</name>
</gene>
<dbReference type="Pfam" id="PF00728">
    <property type="entry name" value="Glyco_hydro_20"/>
    <property type="match status" value="1"/>
</dbReference>
<comment type="similarity">
    <text evidence="2">Belongs to the glycosyl hydrolase 20 family.</text>
</comment>
<dbReference type="SUPFAM" id="SSF55545">
    <property type="entry name" value="beta-N-acetylhexosaminidase-like domain"/>
    <property type="match status" value="1"/>
</dbReference>
<keyword evidence="11" id="KW-1185">Reference proteome</keyword>
<dbReference type="Gene3D" id="3.30.379.10">
    <property type="entry name" value="Chitobiase/beta-hexosaminidase domain 2-like"/>
    <property type="match status" value="1"/>
</dbReference>
<organism evidence="10 11">
    <name type="scientific">Purpureocillium lilacinum</name>
    <name type="common">Paecilomyces lilacinus</name>
    <dbReference type="NCBI Taxonomy" id="33203"/>
    <lineage>
        <taxon>Eukaryota</taxon>
        <taxon>Fungi</taxon>
        <taxon>Dikarya</taxon>
        <taxon>Ascomycota</taxon>
        <taxon>Pezizomycotina</taxon>
        <taxon>Sordariomycetes</taxon>
        <taxon>Hypocreomycetidae</taxon>
        <taxon>Hypocreales</taxon>
        <taxon>Ophiocordycipitaceae</taxon>
        <taxon>Purpureocillium</taxon>
    </lineage>
</organism>
<sequence length="739" mass="80540">MKGSLLSALTATLSLFPGIVQSQLVGIPTVPFTQSGDGGFQLRRIKRIVVDSKFADERDTSGMTLIPPTLHDFASTFAQDLHETLGVQARVVVEDSPSRHGADGDAVFLTLSSDKSAFRDAAGRPTAEGYSLTADGAGSGGSIVISGASPLGAWWGTRTVLQQAVLRPGSGSGSGSGSSSGDTGATFPLGTGVDAPGWGERGMMLDCARHFYPKEFLADLCSYMSFFKQNTLQLHLSDNIIASHYTPDNFRDLYARFRLWSDGEAVRGLSTHRNESYSRDEFDWIQRRCAARGVAVLPEIEAPGHALPIVQWKPQVGYEGDLSLLNISHPDTIPTMKTIWKEFLPWFHSKVVSIGADEYLGPESEYKKLVNALDTFIQGESGKTIRIWGTFPPKKGTPSADEISTDVSIQHWAYAFDNPLNDYLKNNYSVINSDEMYYVVIKCCAYARRVDISKTFTGDPADKGPWRPNIFSTAKAADNAPRDEPLIQGAITPIWNDRGANTSVYSEAYYAWQDGIPALADKQWGGNLTRSQFDNVFPKLHGPVVPAQNLERTVPSRGSTIFKYDLSRQRSKCIKDLSPNRYHAKTTCRTTGSSVRIAPECSVTTPLESKGRNYTLSLTIKVDKLDDPTNTTILTGGDSTLMLTPNLTLFAAGIHFRLDKGIPLKEWVTVKIVGRGEQTFASVESKSGGSTGEMEFQAGITQGDKAGTIKWFPVAVEAPIRAVTGWTGELRALSLTGEA</sequence>
<proteinExistence type="inferred from homology"/>